<dbReference type="PRINTS" id="PR00455">
    <property type="entry name" value="HTHTETR"/>
</dbReference>
<dbReference type="STRING" id="1055723.SAMN05216293_3876"/>
<reference evidence="7 8" key="1">
    <citation type="submission" date="2016-11" db="EMBL/GenBank/DDBJ databases">
        <authorList>
            <person name="Varghese N."/>
            <person name="Submissions S."/>
        </authorList>
    </citation>
    <scope>NUCLEOTIDE SEQUENCE [LARGE SCALE GENOMIC DNA]</scope>
    <source>
        <strain evidence="7 8">CGMCC 1.12174</strain>
        <strain evidence="6 9">DSM 26351</strain>
    </source>
</reference>
<keyword evidence="2 4" id="KW-0238">DNA-binding</keyword>
<dbReference type="InterPro" id="IPR001647">
    <property type="entry name" value="HTH_TetR"/>
</dbReference>
<protein>
    <submittedName>
        <fullName evidence="7">Transcriptional regulator, TetR family</fullName>
    </submittedName>
</protein>
<feature type="domain" description="HTH tetR-type" evidence="5">
    <location>
        <begin position="21"/>
        <end position="81"/>
    </location>
</feature>
<dbReference type="InterPro" id="IPR009057">
    <property type="entry name" value="Homeodomain-like_sf"/>
</dbReference>
<dbReference type="Pfam" id="PF00440">
    <property type="entry name" value="TetR_N"/>
    <property type="match status" value="1"/>
</dbReference>
<feature type="DNA-binding region" description="H-T-H motif" evidence="4">
    <location>
        <begin position="44"/>
        <end position="63"/>
    </location>
</feature>
<dbReference type="Proteomes" id="UP000198940">
    <property type="component" value="Unassembled WGS sequence"/>
</dbReference>
<sequence length="213" mass="23782">MFFYIFVSPEPTYTTMSKKAERTTAYIIETVAPIFNKHGYIGTSMSDLTEATGLTKGAIYGNFENKEALALSAFEYNRNQLLSAIDEPLDVEEDSLGKLFSLINFYKQYDVFTLPMGGCPILNVGVDAQGNNTLLAAAVKETVKDIEGKIALVLENGAKQNELYLPVPPLQFAKQLFTMIQGAVAMSTITRDRKYLINTLTYLEHLVRKEIKK</sequence>
<organism evidence="7 8">
    <name type="scientific">Flagellimonas taeanensis</name>
    <dbReference type="NCBI Taxonomy" id="1005926"/>
    <lineage>
        <taxon>Bacteria</taxon>
        <taxon>Pseudomonadati</taxon>
        <taxon>Bacteroidota</taxon>
        <taxon>Flavobacteriia</taxon>
        <taxon>Flavobacteriales</taxon>
        <taxon>Flavobacteriaceae</taxon>
        <taxon>Flagellimonas</taxon>
    </lineage>
</organism>
<comment type="caution">
    <text evidence="7">The sequence shown here is derived from an EMBL/GenBank/DDBJ whole genome shotgun (WGS) entry which is preliminary data.</text>
</comment>
<evidence type="ECO:0000256" key="2">
    <source>
        <dbReference type="ARBA" id="ARBA00023125"/>
    </source>
</evidence>
<dbReference type="PROSITE" id="PS50977">
    <property type="entry name" value="HTH_TETR_2"/>
    <property type="match status" value="1"/>
</dbReference>
<dbReference type="PANTHER" id="PTHR47506">
    <property type="entry name" value="TRANSCRIPTIONAL REGULATORY PROTEIN"/>
    <property type="match status" value="1"/>
</dbReference>
<name>A0A1M7BZ01_9FLAO</name>
<evidence type="ECO:0000313" key="9">
    <source>
        <dbReference type="Proteomes" id="UP000198940"/>
    </source>
</evidence>
<dbReference type="Gene3D" id="1.10.357.10">
    <property type="entry name" value="Tetracycline Repressor, domain 2"/>
    <property type="match status" value="1"/>
</dbReference>
<dbReference type="Proteomes" id="UP000184031">
    <property type="component" value="Unassembled WGS sequence"/>
</dbReference>
<gene>
    <name evidence="6" type="ORF">SAMN04487891_112132</name>
    <name evidence="7" type="ORF">SAMN05216293_3876</name>
</gene>
<dbReference type="InterPro" id="IPR036271">
    <property type="entry name" value="Tet_transcr_reg_TetR-rel_C_sf"/>
</dbReference>
<dbReference type="Pfam" id="PF16925">
    <property type="entry name" value="TetR_C_13"/>
    <property type="match status" value="1"/>
</dbReference>
<dbReference type="SUPFAM" id="SSF48498">
    <property type="entry name" value="Tetracyclin repressor-like, C-terminal domain"/>
    <property type="match status" value="1"/>
</dbReference>
<dbReference type="AlphaFoldDB" id="A0A1M7BZ01"/>
<evidence type="ECO:0000313" key="8">
    <source>
        <dbReference type="Proteomes" id="UP000184031"/>
    </source>
</evidence>
<keyword evidence="3" id="KW-0804">Transcription</keyword>
<dbReference type="InterPro" id="IPR011075">
    <property type="entry name" value="TetR_C"/>
</dbReference>
<keyword evidence="1" id="KW-0805">Transcription regulation</keyword>
<dbReference type="SUPFAM" id="SSF46689">
    <property type="entry name" value="Homeodomain-like"/>
    <property type="match status" value="1"/>
</dbReference>
<evidence type="ECO:0000256" key="3">
    <source>
        <dbReference type="ARBA" id="ARBA00023163"/>
    </source>
</evidence>
<keyword evidence="9" id="KW-1185">Reference proteome</keyword>
<dbReference type="GO" id="GO:0003677">
    <property type="term" value="F:DNA binding"/>
    <property type="evidence" value="ECO:0007669"/>
    <property type="project" value="UniProtKB-UniRule"/>
</dbReference>
<evidence type="ECO:0000256" key="4">
    <source>
        <dbReference type="PROSITE-ProRule" id="PRU00335"/>
    </source>
</evidence>
<accession>A0A1M7BZ01</accession>
<dbReference type="PANTHER" id="PTHR47506:SF3">
    <property type="entry name" value="HTH-TYPE TRANSCRIPTIONAL REGULATOR LMRA"/>
    <property type="match status" value="1"/>
</dbReference>
<proteinExistence type="predicted"/>
<dbReference type="EMBL" id="FRAT01000012">
    <property type="protein sequence ID" value="SHL60167.1"/>
    <property type="molecule type" value="Genomic_DNA"/>
</dbReference>
<evidence type="ECO:0000313" key="7">
    <source>
        <dbReference type="EMBL" id="SHL60167.1"/>
    </source>
</evidence>
<evidence type="ECO:0000256" key="1">
    <source>
        <dbReference type="ARBA" id="ARBA00023015"/>
    </source>
</evidence>
<evidence type="ECO:0000259" key="5">
    <source>
        <dbReference type="PROSITE" id="PS50977"/>
    </source>
</evidence>
<evidence type="ECO:0000313" key="6">
    <source>
        <dbReference type="EMBL" id="SFC50926.1"/>
    </source>
</evidence>
<dbReference type="EMBL" id="FOKU01000012">
    <property type="protein sequence ID" value="SFC50926.1"/>
    <property type="molecule type" value="Genomic_DNA"/>
</dbReference>